<keyword evidence="5 9" id="KW-0472">Membrane</keyword>
<evidence type="ECO:0000313" key="13">
    <source>
        <dbReference type="Proteomes" id="UP000094578"/>
    </source>
</evidence>
<keyword evidence="6 8" id="KW-0807">Transducer</keyword>
<dbReference type="GO" id="GO:0007165">
    <property type="term" value="P:signal transduction"/>
    <property type="evidence" value="ECO:0007669"/>
    <property type="project" value="UniProtKB-KW"/>
</dbReference>
<feature type="transmembrane region" description="Helical" evidence="9">
    <location>
        <begin position="12"/>
        <end position="30"/>
    </location>
</feature>
<dbReference type="SUPFAM" id="SSF103190">
    <property type="entry name" value="Sensory domain-like"/>
    <property type="match status" value="1"/>
</dbReference>
<dbReference type="PROSITE" id="PS50111">
    <property type="entry name" value="CHEMOTAXIS_TRANSDUC_2"/>
    <property type="match status" value="1"/>
</dbReference>
<dbReference type="InterPro" id="IPR029151">
    <property type="entry name" value="Sensor-like_sf"/>
</dbReference>
<feature type="transmembrane region" description="Helical" evidence="9">
    <location>
        <begin position="186"/>
        <end position="205"/>
    </location>
</feature>
<dbReference type="Gene3D" id="6.10.340.10">
    <property type="match status" value="1"/>
</dbReference>
<evidence type="ECO:0000259" key="10">
    <source>
        <dbReference type="PROSITE" id="PS50111"/>
    </source>
</evidence>
<comment type="similarity">
    <text evidence="7">Belongs to the methyl-accepting chemotaxis (MCP) protein family.</text>
</comment>
<gene>
    <name evidence="12" type="ORF">PTI45_02263</name>
</gene>
<evidence type="ECO:0000256" key="9">
    <source>
        <dbReference type="SAM" id="Phobius"/>
    </source>
</evidence>
<evidence type="ECO:0000256" key="7">
    <source>
        <dbReference type="ARBA" id="ARBA00029447"/>
    </source>
</evidence>
<comment type="subcellular location">
    <subcellularLocation>
        <location evidence="1">Cell membrane</location>
        <topology evidence="1">Multi-pass membrane protein</topology>
    </subcellularLocation>
</comment>
<dbReference type="Gene3D" id="1.10.287.950">
    <property type="entry name" value="Methyl-accepting chemotaxis protein"/>
    <property type="match status" value="1"/>
</dbReference>
<dbReference type="PANTHER" id="PTHR32089:SF112">
    <property type="entry name" value="LYSOZYME-LIKE PROTEIN-RELATED"/>
    <property type="match status" value="1"/>
</dbReference>
<dbReference type="InterPro" id="IPR003660">
    <property type="entry name" value="HAMP_dom"/>
</dbReference>
<comment type="caution">
    <text evidence="12">The sequence shown here is derived from an EMBL/GenBank/DDBJ whole genome shotgun (WGS) entry which is preliminary data.</text>
</comment>
<dbReference type="RefSeq" id="WP_069327687.1">
    <property type="nucleotide sequence ID" value="NZ_MDER01000039.1"/>
</dbReference>
<dbReference type="Pfam" id="PF17202">
    <property type="entry name" value="sCache_3_3"/>
    <property type="match status" value="1"/>
</dbReference>
<dbReference type="PATRIC" id="fig|1886670.3.peg.2303"/>
<keyword evidence="3 9" id="KW-0812">Transmembrane</keyword>
<dbReference type="SMART" id="SM00283">
    <property type="entry name" value="MA"/>
    <property type="match status" value="1"/>
</dbReference>
<proteinExistence type="inferred from homology"/>
<evidence type="ECO:0000256" key="2">
    <source>
        <dbReference type="ARBA" id="ARBA00022475"/>
    </source>
</evidence>
<dbReference type="InterPro" id="IPR033463">
    <property type="entry name" value="sCache_3"/>
</dbReference>
<feature type="domain" description="HAMP" evidence="11">
    <location>
        <begin position="206"/>
        <end position="259"/>
    </location>
</feature>
<dbReference type="Proteomes" id="UP000094578">
    <property type="component" value="Unassembled WGS sequence"/>
</dbReference>
<evidence type="ECO:0000256" key="3">
    <source>
        <dbReference type="ARBA" id="ARBA00022692"/>
    </source>
</evidence>
<organism evidence="12 13">
    <name type="scientific">Paenibacillus nuruki</name>
    <dbReference type="NCBI Taxonomy" id="1886670"/>
    <lineage>
        <taxon>Bacteria</taxon>
        <taxon>Bacillati</taxon>
        <taxon>Bacillota</taxon>
        <taxon>Bacilli</taxon>
        <taxon>Bacillales</taxon>
        <taxon>Paenibacillaceae</taxon>
        <taxon>Paenibacillus</taxon>
    </lineage>
</organism>
<accession>A0A1E3L3P6</accession>
<evidence type="ECO:0000256" key="4">
    <source>
        <dbReference type="ARBA" id="ARBA00022989"/>
    </source>
</evidence>
<dbReference type="InterPro" id="IPR004089">
    <property type="entry name" value="MCPsignal_dom"/>
</dbReference>
<dbReference type="Pfam" id="PF00015">
    <property type="entry name" value="MCPsignal"/>
    <property type="match status" value="1"/>
</dbReference>
<keyword evidence="4 9" id="KW-1133">Transmembrane helix</keyword>
<keyword evidence="2" id="KW-1003">Cell membrane</keyword>
<dbReference type="PROSITE" id="PS50885">
    <property type="entry name" value="HAMP"/>
    <property type="match status" value="1"/>
</dbReference>
<dbReference type="CDD" id="cd06225">
    <property type="entry name" value="HAMP"/>
    <property type="match status" value="1"/>
</dbReference>
<feature type="domain" description="Methyl-accepting transducer" evidence="10">
    <location>
        <begin position="282"/>
        <end position="518"/>
    </location>
</feature>
<protein>
    <submittedName>
        <fullName evidence="12">Methyl-accepting chemotaxis protein TlpC</fullName>
    </submittedName>
</protein>
<evidence type="ECO:0000256" key="1">
    <source>
        <dbReference type="ARBA" id="ARBA00004651"/>
    </source>
</evidence>
<dbReference type="PANTHER" id="PTHR32089">
    <property type="entry name" value="METHYL-ACCEPTING CHEMOTAXIS PROTEIN MCPB"/>
    <property type="match status" value="1"/>
</dbReference>
<keyword evidence="13" id="KW-1185">Reference proteome</keyword>
<dbReference type="SMART" id="SM00304">
    <property type="entry name" value="HAMP"/>
    <property type="match status" value="1"/>
</dbReference>
<evidence type="ECO:0000259" key="11">
    <source>
        <dbReference type="PROSITE" id="PS50885"/>
    </source>
</evidence>
<evidence type="ECO:0000256" key="6">
    <source>
        <dbReference type="ARBA" id="ARBA00023224"/>
    </source>
</evidence>
<dbReference type="EMBL" id="MDER01000039">
    <property type="protein sequence ID" value="ODP28273.1"/>
    <property type="molecule type" value="Genomic_DNA"/>
</dbReference>
<dbReference type="STRING" id="1886670.PTI45_02263"/>
<dbReference type="AlphaFoldDB" id="A0A1E3L3P6"/>
<evidence type="ECO:0000256" key="8">
    <source>
        <dbReference type="PROSITE-ProRule" id="PRU00284"/>
    </source>
</evidence>
<name>A0A1E3L3P6_9BACL</name>
<evidence type="ECO:0000256" key="5">
    <source>
        <dbReference type="ARBA" id="ARBA00023136"/>
    </source>
</evidence>
<dbReference type="SUPFAM" id="SSF58104">
    <property type="entry name" value="Methyl-accepting chemotaxis protein (MCP) signaling domain"/>
    <property type="match status" value="1"/>
</dbReference>
<reference evidence="12 13" key="1">
    <citation type="submission" date="2016-08" db="EMBL/GenBank/DDBJ databases">
        <title>Genome sequencing of Paenibacillus sp. TI45-13ar, isolated from Korean traditional nuruk.</title>
        <authorList>
            <person name="Kim S.-J."/>
        </authorList>
    </citation>
    <scope>NUCLEOTIDE SEQUENCE [LARGE SCALE GENOMIC DNA]</scope>
    <source>
        <strain evidence="12 13">TI45-13ar</strain>
    </source>
</reference>
<evidence type="ECO:0000313" key="12">
    <source>
        <dbReference type="EMBL" id="ODP28273.1"/>
    </source>
</evidence>
<sequence length="568" mass="61506">MARLGFREKMVIYISIVIIIGSGLLGYYAVQRASSQMIQASHQKLLGDLESGYLLMDAMYPGEWEARDGKLYKGSQVMNDQFAWIDQFGQKTGDTATLFLNDTRIATNVIKEDGQRATGTQISDTVGNIVLKQGQSYTGEANVVGQVNQAAYMPLQNASGEVIGIWYVGVPNAPYEEANASFEKGIILFVVLEIVAAMIVVWLVTKRLLRPLIMITRAAEQVAGGSLQVELPVVRSQDEIGRLSLSIRAMMDNLSHLMADIRQNMYSSASQISDSSEHFSRSLEQMSHSYSEVVLSNKEMNSNASSGNQVIHESNDIMQTLSHLITRAAIRINGAVQDSEYTQETAQRGKETMTQTIQSLEAFAQAAVENGKIVQELDSYSKEIQLIAHTISEIAGSTNLLALNASIEAARAGEAGRGFAVVASEVRRLAEQASEGAQSVEQFTSKMSVSITRAVETLNQGSLHLASGRAAAQSSEEALEAIWQAVGTTAISIGEVSVIAQEKIECSQKVKAKLIQLEETIEHALQSSNKVLVVSETVGTEIEQLAASSQQLDAMSSQLQAAVSKVLS</sequence>
<dbReference type="GO" id="GO:0005886">
    <property type="term" value="C:plasma membrane"/>
    <property type="evidence" value="ECO:0007669"/>
    <property type="project" value="UniProtKB-SubCell"/>
</dbReference>
<dbReference type="Pfam" id="PF00672">
    <property type="entry name" value="HAMP"/>
    <property type="match status" value="1"/>
</dbReference>